<dbReference type="InterPro" id="IPR003594">
    <property type="entry name" value="HATPase_dom"/>
</dbReference>
<evidence type="ECO:0000256" key="5">
    <source>
        <dbReference type="ARBA" id="ARBA00022777"/>
    </source>
</evidence>
<dbReference type="GO" id="GO:0051213">
    <property type="term" value="F:dioxygenase activity"/>
    <property type="evidence" value="ECO:0007669"/>
    <property type="project" value="UniProtKB-KW"/>
</dbReference>
<dbReference type="PROSITE" id="PS50109">
    <property type="entry name" value="HIS_KIN"/>
    <property type="match status" value="1"/>
</dbReference>
<dbReference type="PRINTS" id="PR00344">
    <property type="entry name" value="BCTRLSENSOR"/>
</dbReference>
<comment type="catalytic activity">
    <reaction evidence="1">
        <text>ATP + protein L-histidine = ADP + protein N-phospho-L-histidine.</text>
        <dbReference type="EC" id="2.7.13.3"/>
    </reaction>
</comment>
<keyword evidence="4" id="KW-0547">Nucleotide-binding</keyword>
<gene>
    <name evidence="9" type="ORF">I6E12_07825</name>
</gene>
<evidence type="ECO:0000313" key="10">
    <source>
        <dbReference type="Proteomes" id="UP001200470"/>
    </source>
</evidence>
<accession>A0ABS9CIB1</accession>
<keyword evidence="5 9" id="KW-0418">Kinase</keyword>
<name>A0ABS9CIB1_9BACT</name>
<keyword evidence="3" id="KW-0808">Transferase</keyword>
<evidence type="ECO:0000256" key="6">
    <source>
        <dbReference type="ARBA" id="ARBA00022840"/>
    </source>
</evidence>
<dbReference type="EMBL" id="JADYTN010000015">
    <property type="protein sequence ID" value="MCF2564017.1"/>
    <property type="molecule type" value="Genomic_DNA"/>
</dbReference>
<keyword evidence="6" id="KW-0067">ATP-binding</keyword>
<proteinExistence type="predicted"/>
<evidence type="ECO:0000259" key="8">
    <source>
        <dbReference type="PROSITE" id="PS50109"/>
    </source>
</evidence>
<dbReference type="PANTHER" id="PTHR42878:SF7">
    <property type="entry name" value="SENSOR HISTIDINE KINASE GLRK"/>
    <property type="match status" value="1"/>
</dbReference>
<dbReference type="InterPro" id="IPR036890">
    <property type="entry name" value="HATPase_C_sf"/>
</dbReference>
<evidence type="ECO:0000256" key="7">
    <source>
        <dbReference type="ARBA" id="ARBA00023012"/>
    </source>
</evidence>
<evidence type="ECO:0000256" key="2">
    <source>
        <dbReference type="ARBA" id="ARBA00012438"/>
    </source>
</evidence>
<dbReference type="Proteomes" id="UP001200470">
    <property type="component" value="Unassembled WGS sequence"/>
</dbReference>
<dbReference type="RefSeq" id="WP_158214956.1">
    <property type="nucleotide sequence ID" value="NZ_JADYTN010000015.1"/>
</dbReference>
<evidence type="ECO:0000256" key="4">
    <source>
        <dbReference type="ARBA" id="ARBA00022741"/>
    </source>
</evidence>
<feature type="domain" description="Histidine kinase" evidence="8">
    <location>
        <begin position="44"/>
        <end position="262"/>
    </location>
</feature>
<dbReference type="SUPFAM" id="SSF55874">
    <property type="entry name" value="ATPase domain of HSP90 chaperone/DNA topoisomerase II/histidine kinase"/>
    <property type="match status" value="1"/>
</dbReference>
<protein>
    <recommendedName>
        <fullName evidence="2">histidine kinase</fullName>
        <ecNumber evidence="2">2.7.13.3</ecNumber>
    </recommendedName>
</protein>
<keyword evidence="9" id="KW-0560">Oxidoreductase</keyword>
<dbReference type="InterPro" id="IPR005467">
    <property type="entry name" value="His_kinase_dom"/>
</dbReference>
<dbReference type="SMART" id="SM00387">
    <property type="entry name" value="HATPase_c"/>
    <property type="match status" value="1"/>
</dbReference>
<keyword evidence="7" id="KW-0902">Two-component regulatory system</keyword>
<comment type="caution">
    <text evidence="9">The sequence shown here is derived from an EMBL/GenBank/DDBJ whole genome shotgun (WGS) entry which is preliminary data.</text>
</comment>
<dbReference type="InterPro" id="IPR050351">
    <property type="entry name" value="BphY/WalK/GraS-like"/>
</dbReference>
<keyword evidence="10" id="KW-1185">Reference proteome</keyword>
<dbReference type="EC" id="2.7.13.3" evidence="2"/>
<dbReference type="GO" id="GO:0016301">
    <property type="term" value="F:kinase activity"/>
    <property type="evidence" value="ECO:0007669"/>
    <property type="project" value="UniProtKB-KW"/>
</dbReference>
<keyword evidence="9" id="KW-0223">Dioxygenase</keyword>
<reference evidence="9 10" key="1">
    <citation type="submission" date="2020-12" db="EMBL/GenBank/DDBJ databases">
        <title>Whole genome sequences of gut porcine anaerobes.</title>
        <authorList>
            <person name="Kubasova T."/>
            <person name="Jahodarova E."/>
            <person name="Rychlik I."/>
        </authorList>
    </citation>
    <scope>NUCLEOTIDE SEQUENCE [LARGE SCALE GENOMIC DNA]</scope>
    <source>
        <strain evidence="9 10">An925</strain>
    </source>
</reference>
<dbReference type="InterPro" id="IPR004358">
    <property type="entry name" value="Sig_transdc_His_kin-like_C"/>
</dbReference>
<evidence type="ECO:0000256" key="3">
    <source>
        <dbReference type="ARBA" id="ARBA00022679"/>
    </source>
</evidence>
<organism evidence="9 10">
    <name type="scientific">Xylanibacter brevis</name>
    <dbReference type="NCBI Taxonomy" id="83231"/>
    <lineage>
        <taxon>Bacteria</taxon>
        <taxon>Pseudomonadati</taxon>
        <taxon>Bacteroidota</taxon>
        <taxon>Bacteroidia</taxon>
        <taxon>Bacteroidales</taxon>
        <taxon>Prevotellaceae</taxon>
        <taxon>Xylanibacter</taxon>
    </lineage>
</organism>
<dbReference type="Gene3D" id="3.30.565.10">
    <property type="entry name" value="Histidine kinase-like ATPase, C-terminal domain"/>
    <property type="match status" value="1"/>
</dbReference>
<dbReference type="PANTHER" id="PTHR42878">
    <property type="entry name" value="TWO-COMPONENT HISTIDINE KINASE"/>
    <property type="match status" value="1"/>
</dbReference>
<sequence>MMEMVLILILAMGCLVAFCWAWQMRKRMRVLERDIMMHRIFLKNVIQESELPLRQVSRMAKMLSKDDLYLSKNEKHNMAEQLNGYAYFIDTLLNELMLFTNPSDEVAHVRREQFSPNELCRRCLEINISNIYHRQAVKLNFHRTMSDEFFIESDRHVIEIILNKLIQNACRFTEKGEVVVGCNTTENEGMLTLDVSDTGAGIPKDRLSRLFSWFEQPDDMRDEAELDLSICQRLAQKIGGVLFIDELYARQGTRVVLVLPIK</sequence>
<evidence type="ECO:0000256" key="1">
    <source>
        <dbReference type="ARBA" id="ARBA00000085"/>
    </source>
</evidence>
<dbReference type="Pfam" id="PF02518">
    <property type="entry name" value="HATPase_c"/>
    <property type="match status" value="1"/>
</dbReference>
<evidence type="ECO:0000313" key="9">
    <source>
        <dbReference type="EMBL" id="MCF2564017.1"/>
    </source>
</evidence>